<keyword evidence="2" id="KW-1185">Reference proteome</keyword>
<sequence length="29" mass="3211">GLEILFYFVLPVVDPCLSLPEEFSCSHGV</sequence>
<name>A0A392VUJ0_9FABA</name>
<proteinExistence type="predicted"/>
<dbReference type="AlphaFoldDB" id="A0A392VUJ0"/>
<reference evidence="1 2" key="1">
    <citation type="journal article" date="2018" name="Front. Plant Sci.">
        <title>Red Clover (Trifolium pratense) and Zigzag Clover (T. medium) - A Picture of Genomic Similarities and Differences.</title>
        <authorList>
            <person name="Dluhosova J."/>
            <person name="Istvanek J."/>
            <person name="Nedelnik J."/>
            <person name="Repkova J."/>
        </authorList>
    </citation>
    <scope>NUCLEOTIDE SEQUENCE [LARGE SCALE GENOMIC DNA]</scope>
    <source>
        <strain evidence="2">cv. 10/8</strain>
        <tissue evidence="1">Leaf</tissue>
    </source>
</reference>
<evidence type="ECO:0000313" key="1">
    <source>
        <dbReference type="EMBL" id="MCI91597.1"/>
    </source>
</evidence>
<dbReference type="Proteomes" id="UP000265520">
    <property type="component" value="Unassembled WGS sequence"/>
</dbReference>
<comment type="caution">
    <text evidence="1">The sequence shown here is derived from an EMBL/GenBank/DDBJ whole genome shotgun (WGS) entry which is preliminary data.</text>
</comment>
<organism evidence="1 2">
    <name type="scientific">Trifolium medium</name>
    <dbReference type="NCBI Taxonomy" id="97028"/>
    <lineage>
        <taxon>Eukaryota</taxon>
        <taxon>Viridiplantae</taxon>
        <taxon>Streptophyta</taxon>
        <taxon>Embryophyta</taxon>
        <taxon>Tracheophyta</taxon>
        <taxon>Spermatophyta</taxon>
        <taxon>Magnoliopsida</taxon>
        <taxon>eudicotyledons</taxon>
        <taxon>Gunneridae</taxon>
        <taxon>Pentapetalae</taxon>
        <taxon>rosids</taxon>
        <taxon>fabids</taxon>
        <taxon>Fabales</taxon>
        <taxon>Fabaceae</taxon>
        <taxon>Papilionoideae</taxon>
        <taxon>50 kb inversion clade</taxon>
        <taxon>NPAAA clade</taxon>
        <taxon>Hologalegina</taxon>
        <taxon>IRL clade</taxon>
        <taxon>Trifolieae</taxon>
        <taxon>Trifolium</taxon>
    </lineage>
</organism>
<dbReference type="EMBL" id="LXQA011276434">
    <property type="protein sequence ID" value="MCI91597.1"/>
    <property type="molecule type" value="Genomic_DNA"/>
</dbReference>
<feature type="non-terminal residue" evidence="1">
    <location>
        <position position="1"/>
    </location>
</feature>
<evidence type="ECO:0000313" key="2">
    <source>
        <dbReference type="Proteomes" id="UP000265520"/>
    </source>
</evidence>
<accession>A0A392VUJ0</accession>
<protein>
    <submittedName>
        <fullName evidence="1">Uncharacterized protein</fullName>
    </submittedName>
</protein>